<dbReference type="EMBL" id="UOEY01000034">
    <property type="protein sequence ID" value="VAW36969.1"/>
    <property type="molecule type" value="Genomic_DNA"/>
</dbReference>
<evidence type="ECO:0008006" key="8">
    <source>
        <dbReference type="Google" id="ProtNLM"/>
    </source>
</evidence>
<dbReference type="GO" id="GO:1990281">
    <property type="term" value="C:efflux pump complex"/>
    <property type="evidence" value="ECO:0007669"/>
    <property type="project" value="TreeGrafter"/>
</dbReference>
<keyword evidence="5" id="KW-0472">Membrane</keyword>
<dbReference type="InterPro" id="IPR051906">
    <property type="entry name" value="TolC-like"/>
</dbReference>
<evidence type="ECO:0000256" key="2">
    <source>
        <dbReference type="ARBA" id="ARBA00022448"/>
    </source>
</evidence>
<evidence type="ECO:0000256" key="6">
    <source>
        <dbReference type="ARBA" id="ARBA00023237"/>
    </source>
</evidence>
<dbReference type="PANTHER" id="PTHR30026:SF20">
    <property type="entry name" value="OUTER MEMBRANE PROTEIN TOLC"/>
    <property type="match status" value="1"/>
</dbReference>
<proteinExistence type="predicted"/>
<evidence type="ECO:0000256" key="3">
    <source>
        <dbReference type="ARBA" id="ARBA00022452"/>
    </source>
</evidence>
<evidence type="ECO:0000313" key="7">
    <source>
        <dbReference type="EMBL" id="VAW36969.1"/>
    </source>
</evidence>
<keyword evidence="2" id="KW-0813">Transport</keyword>
<dbReference type="Gene3D" id="1.20.1600.10">
    <property type="entry name" value="Outer membrane efflux proteins (OEP)"/>
    <property type="match status" value="1"/>
</dbReference>
<accession>A0A3B0VJH5</accession>
<evidence type="ECO:0000256" key="4">
    <source>
        <dbReference type="ARBA" id="ARBA00022692"/>
    </source>
</evidence>
<comment type="subcellular location">
    <subcellularLocation>
        <location evidence="1">Cell outer membrane</location>
    </subcellularLocation>
</comment>
<keyword evidence="4" id="KW-0812">Transmembrane</keyword>
<dbReference type="Pfam" id="PF02321">
    <property type="entry name" value="OEP"/>
    <property type="match status" value="2"/>
</dbReference>
<reference evidence="7" key="1">
    <citation type="submission" date="2018-06" db="EMBL/GenBank/DDBJ databases">
        <authorList>
            <person name="Zhirakovskaya E."/>
        </authorList>
    </citation>
    <scope>NUCLEOTIDE SEQUENCE</scope>
</reference>
<keyword evidence="6" id="KW-0998">Cell outer membrane</keyword>
<dbReference type="GO" id="GO:0009279">
    <property type="term" value="C:cell outer membrane"/>
    <property type="evidence" value="ECO:0007669"/>
    <property type="project" value="UniProtKB-SubCell"/>
</dbReference>
<name>A0A3B0VJH5_9ZZZZ</name>
<dbReference type="AlphaFoldDB" id="A0A3B0VJH5"/>
<gene>
    <name evidence="7" type="ORF">MNBD_DELTA04-355</name>
</gene>
<dbReference type="PANTHER" id="PTHR30026">
    <property type="entry name" value="OUTER MEMBRANE PROTEIN TOLC"/>
    <property type="match status" value="1"/>
</dbReference>
<dbReference type="InterPro" id="IPR003423">
    <property type="entry name" value="OMP_efflux"/>
</dbReference>
<evidence type="ECO:0000256" key="1">
    <source>
        <dbReference type="ARBA" id="ARBA00004442"/>
    </source>
</evidence>
<evidence type="ECO:0000256" key="5">
    <source>
        <dbReference type="ARBA" id="ARBA00023136"/>
    </source>
</evidence>
<sequence>MDKIGFTRLVSLCLLTSVLITGLVLGPGLETARAAGLLTLDEAIRIALANSPKIKENQAVVRGAVSGRKAVRAGLFPQVNGYARYDRFSDPVSVVPIQGLHLPPPLFSRDQYQAGLSFRVPLYEGGRLRGGIRAATKDEGIARAGLAYSRENLIAAVTDTFNSILYLKSLRRAKEKTLAAIEETRKEAALRLKLGRIAPLDLMEIDTQVASERVDLVRTRETLKRAGQQLCLLLGRSPETGIETRGSLEKNGKEEADLVASLTGPSGRKRLKACIGKRPDILRAGKMVEKADESLKIAKGLRLPSVDLVGDYGRHAGSGLDGEEGRWSAGIHVSLNIFNSGLIAAKVAGAMAKRAAAAEALKGLVLKAESQVYAALSSLREAGARITLADQARITAGEAYKIETLRYRKGTGTVTDLLKAQAAWWRAKAQYIRALFDRQQAVTALRLATAVIRPAGQSAGQQ</sequence>
<keyword evidence="3" id="KW-1134">Transmembrane beta strand</keyword>
<dbReference type="GO" id="GO:0015288">
    <property type="term" value="F:porin activity"/>
    <property type="evidence" value="ECO:0007669"/>
    <property type="project" value="TreeGrafter"/>
</dbReference>
<organism evidence="7">
    <name type="scientific">hydrothermal vent metagenome</name>
    <dbReference type="NCBI Taxonomy" id="652676"/>
    <lineage>
        <taxon>unclassified sequences</taxon>
        <taxon>metagenomes</taxon>
        <taxon>ecological metagenomes</taxon>
    </lineage>
</organism>
<dbReference type="GO" id="GO:0015562">
    <property type="term" value="F:efflux transmembrane transporter activity"/>
    <property type="evidence" value="ECO:0007669"/>
    <property type="project" value="InterPro"/>
</dbReference>
<protein>
    <recommendedName>
        <fullName evidence="8">TolC family protein</fullName>
    </recommendedName>
</protein>
<dbReference type="SUPFAM" id="SSF56954">
    <property type="entry name" value="Outer membrane efflux proteins (OEP)"/>
    <property type="match status" value="1"/>
</dbReference>